<keyword evidence="2" id="KW-1185">Reference proteome</keyword>
<dbReference type="Proteomes" id="UP001175226">
    <property type="component" value="Unassembled WGS sequence"/>
</dbReference>
<dbReference type="Gene3D" id="3.50.50.60">
    <property type="entry name" value="FAD/NAD(P)-binding domain"/>
    <property type="match status" value="1"/>
</dbReference>
<protein>
    <recommendedName>
        <fullName evidence="3">FAD/NAD(P)-binding domain-containing protein</fullName>
    </recommendedName>
</protein>
<organism evidence="1 2">
    <name type="scientific">Armillaria borealis</name>
    <dbReference type="NCBI Taxonomy" id="47425"/>
    <lineage>
        <taxon>Eukaryota</taxon>
        <taxon>Fungi</taxon>
        <taxon>Dikarya</taxon>
        <taxon>Basidiomycota</taxon>
        <taxon>Agaricomycotina</taxon>
        <taxon>Agaricomycetes</taxon>
        <taxon>Agaricomycetidae</taxon>
        <taxon>Agaricales</taxon>
        <taxon>Marasmiineae</taxon>
        <taxon>Physalacriaceae</taxon>
        <taxon>Armillaria</taxon>
    </lineage>
</organism>
<evidence type="ECO:0000313" key="2">
    <source>
        <dbReference type="Proteomes" id="UP001175226"/>
    </source>
</evidence>
<evidence type="ECO:0000313" key="1">
    <source>
        <dbReference type="EMBL" id="KAK0455941.1"/>
    </source>
</evidence>
<gene>
    <name evidence="1" type="ORF">EV421DRAFT_1895211</name>
</gene>
<accession>A0AA39N2M5</accession>
<dbReference type="SUPFAM" id="SSF51905">
    <property type="entry name" value="FAD/NAD(P)-binding domain"/>
    <property type="match status" value="1"/>
</dbReference>
<proteinExistence type="predicted"/>
<dbReference type="AlphaFoldDB" id="A0AA39N2M5"/>
<evidence type="ECO:0008006" key="3">
    <source>
        <dbReference type="Google" id="ProtNLM"/>
    </source>
</evidence>
<name>A0AA39N2M5_9AGAR</name>
<dbReference type="InterPro" id="IPR036188">
    <property type="entry name" value="FAD/NAD-bd_sf"/>
</dbReference>
<sequence length="208" mass="22036">MTDDRQAEKMFIGDPSVGAGPGGFRVTGHEMVEVMNHIAHQVKQLGSPDARGRLSALMPTLLIVESPDFDKLVVATGSFSTPIAPPFATSSYLPDPTVHTALYSRQRDVIVVGASKSILDTVERLASNGYCVTLVLRNAPYLARPAAKDPKTGTPADTAGAAHALIGFLASLRRLTSHVPYFKDPVTGLRSTGGSVASLFRIIVHTTG</sequence>
<reference evidence="1" key="1">
    <citation type="submission" date="2023-06" db="EMBL/GenBank/DDBJ databases">
        <authorList>
            <consortium name="Lawrence Berkeley National Laboratory"/>
            <person name="Ahrendt S."/>
            <person name="Sahu N."/>
            <person name="Indic B."/>
            <person name="Wong-Bajracharya J."/>
            <person name="Merenyi Z."/>
            <person name="Ke H.-M."/>
            <person name="Monk M."/>
            <person name="Kocsube S."/>
            <person name="Drula E."/>
            <person name="Lipzen A."/>
            <person name="Balint B."/>
            <person name="Henrissat B."/>
            <person name="Andreopoulos B."/>
            <person name="Martin F.M."/>
            <person name="Harder C.B."/>
            <person name="Rigling D."/>
            <person name="Ford K.L."/>
            <person name="Foster G.D."/>
            <person name="Pangilinan J."/>
            <person name="Papanicolaou A."/>
            <person name="Barry K."/>
            <person name="LaButti K."/>
            <person name="Viragh M."/>
            <person name="Koriabine M."/>
            <person name="Yan M."/>
            <person name="Riley R."/>
            <person name="Champramary S."/>
            <person name="Plett K.L."/>
            <person name="Tsai I.J."/>
            <person name="Slot J."/>
            <person name="Sipos G."/>
            <person name="Plett J."/>
            <person name="Nagy L.G."/>
            <person name="Grigoriev I.V."/>
        </authorList>
    </citation>
    <scope>NUCLEOTIDE SEQUENCE</scope>
    <source>
        <strain evidence="1">FPL87.14</strain>
    </source>
</reference>
<dbReference type="EMBL" id="JAUEPT010000001">
    <property type="protein sequence ID" value="KAK0455941.1"/>
    <property type="molecule type" value="Genomic_DNA"/>
</dbReference>
<comment type="caution">
    <text evidence="1">The sequence shown here is derived from an EMBL/GenBank/DDBJ whole genome shotgun (WGS) entry which is preliminary data.</text>
</comment>